<reference evidence="7 8" key="1">
    <citation type="journal article" date="2010" name="Science">
        <title>Plasticity of animal genome architecture unmasked by rapid evolution of a pelagic tunicate.</title>
        <authorList>
            <person name="Denoeud F."/>
            <person name="Henriet S."/>
            <person name="Mungpakdee S."/>
            <person name="Aury J.M."/>
            <person name="Da Silva C."/>
            <person name="Brinkmann H."/>
            <person name="Mikhaleva J."/>
            <person name="Olsen L.C."/>
            <person name="Jubin C."/>
            <person name="Canestro C."/>
            <person name="Bouquet J.M."/>
            <person name="Danks G."/>
            <person name="Poulain J."/>
            <person name="Campsteijn C."/>
            <person name="Adamski M."/>
            <person name="Cross I."/>
            <person name="Yadetie F."/>
            <person name="Muffato M."/>
            <person name="Louis A."/>
            <person name="Butcher S."/>
            <person name="Tsagkogeorga G."/>
            <person name="Konrad A."/>
            <person name="Singh S."/>
            <person name="Jensen M.F."/>
            <person name="Cong E.H."/>
            <person name="Eikeseth-Otteraa H."/>
            <person name="Noel B."/>
            <person name="Anthouard V."/>
            <person name="Porcel B.M."/>
            <person name="Kachouri-Lafond R."/>
            <person name="Nishino A."/>
            <person name="Ugolini M."/>
            <person name="Chourrout P."/>
            <person name="Nishida H."/>
            <person name="Aasland R."/>
            <person name="Huzurbazar S."/>
            <person name="Westhof E."/>
            <person name="Delsuc F."/>
            <person name="Lehrach H."/>
            <person name="Reinhardt R."/>
            <person name="Weissenbach J."/>
            <person name="Roy S.W."/>
            <person name="Artiguenave F."/>
            <person name="Postlethwait J.H."/>
            <person name="Manak J.R."/>
            <person name="Thompson E.M."/>
            <person name="Jaillon O."/>
            <person name="Du Pasquier L."/>
            <person name="Boudinot P."/>
            <person name="Liberles D.A."/>
            <person name="Volff J.N."/>
            <person name="Philippe H."/>
            <person name="Lenhard B."/>
            <person name="Roest Crollius H."/>
            <person name="Wincker P."/>
            <person name="Chourrout D."/>
        </authorList>
    </citation>
    <scope>NUCLEOTIDE SEQUENCE [LARGE SCALE GENOMIC DNA]</scope>
</reference>
<dbReference type="EMBL" id="FN653027">
    <property type="protein sequence ID" value="CBY08015.1"/>
    <property type="molecule type" value="Genomic_DNA"/>
</dbReference>
<dbReference type="Pfam" id="PF09734">
    <property type="entry name" value="Tau95"/>
    <property type="match status" value="1"/>
</dbReference>
<sequence length="492" mass="56617">MSNNENIKSYESARHTAEIVELKPCIDEIEMINNSAEMDMIELNEIPPEVEEIRMNGSNVSITPRSLICVELPVKVENPEKIIKALGGRDVLLDTFNDVGTSQYTKRRLNFSFRPDDPHAHAACGDPCITENALVLIQKLRSKKNPMKTKVRMKIIGCSSIAYKFQSPADCQLLPILPFENNGPLRSVLPSFDPDSEAIIDTIINSDLPDGGNPCELNRALEEYFAKPDIPSFLPPIFFLQSDKPTMYLFRDPPNKSKKKDQTAIEVSRKRRIGFSVEIRFIENRTTIPMELSEQAKKNEAFFRARKDAQKVIALFEERPIWSKHALMDLTGLKSDTMKELLPMIAFYWKTGPWARLWNRFGFNPLKEKIEGRKYQSIDVRVNMDTSIHVKRRTMAKLPNLSVYNTILKDGPMEWAHEAQRIIYAKKKEDDERSTRENSTDHIYTTGCMPPRRQMFYQVCDVILPEVQAKIKDNSSLTLRNGSELKFYICFR</sequence>
<dbReference type="Gene3D" id="3.30.200.160">
    <property type="entry name" value="TFIIIC, subcomplex tauA, subunit Sfc1, barrel domain"/>
    <property type="match status" value="1"/>
</dbReference>
<dbReference type="InterPro" id="IPR040454">
    <property type="entry name" value="TF_IIIC_Tfc1/Sfc1"/>
</dbReference>
<dbReference type="GO" id="GO:0001002">
    <property type="term" value="F:RNA polymerase III type 1 promoter sequence-specific DNA binding"/>
    <property type="evidence" value="ECO:0007669"/>
    <property type="project" value="TreeGrafter"/>
</dbReference>
<evidence type="ECO:0000313" key="8">
    <source>
        <dbReference type="Proteomes" id="UP000001307"/>
    </source>
</evidence>
<keyword evidence="3" id="KW-0804">Transcription</keyword>
<proteinExistence type="predicted"/>
<keyword evidence="2" id="KW-0238">DNA-binding</keyword>
<protein>
    <recommendedName>
        <fullName evidence="9">Transcription factor IIIC subunit 5 HTH domain-containing protein</fullName>
    </recommendedName>
</protein>
<dbReference type="Proteomes" id="UP000001307">
    <property type="component" value="Unassembled WGS sequence"/>
</dbReference>
<dbReference type="Pfam" id="PF17682">
    <property type="entry name" value="Tau95_N"/>
    <property type="match status" value="1"/>
</dbReference>
<dbReference type="PANTHER" id="PTHR13230:SF5">
    <property type="entry name" value="GENERAL TRANSCRIPTION FACTOR 3C POLYPEPTIDE 5"/>
    <property type="match status" value="1"/>
</dbReference>
<feature type="domain" description="Transcription factor IIIC subunit Tfc1/Sfc1 triple barrel" evidence="6">
    <location>
        <begin position="68"/>
        <end position="173"/>
    </location>
</feature>
<dbReference type="InterPro" id="IPR042536">
    <property type="entry name" value="TFIIIC_tauA_Sfc1"/>
</dbReference>
<evidence type="ECO:0000256" key="1">
    <source>
        <dbReference type="ARBA" id="ARBA00004123"/>
    </source>
</evidence>
<evidence type="ECO:0000256" key="4">
    <source>
        <dbReference type="ARBA" id="ARBA00023242"/>
    </source>
</evidence>
<dbReference type="AlphaFoldDB" id="E4X7A6"/>
<keyword evidence="8" id="KW-1185">Reference proteome</keyword>
<dbReference type="GO" id="GO:0006384">
    <property type="term" value="P:transcription initiation at RNA polymerase III promoter"/>
    <property type="evidence" value="ECO:0007669"/>
    <property type="project" value="InterPro"/>
</dbReference>
<evidence type="ECO:0000256" key="3">
    <source>
        <dbReference type="ARBA" id="ARBA00023163"/>
    </source>
</evidence>
<dbReference type="OrthoDB" id="5598268at2759"/>
<dbReference type="GO" id="GO:0001003">
    <property type="term" value="F:RNA polymerase III type 2 promoter sequence-specific DNA binding"/>
    <property type="evidence" value="ECO:0007669"/>
    <property type="project" value="TreeGrafter"/>
</dbReference>
<accession>E4X7A6</accession>
<evidence type="ECO:0000313" key="7">
    <source>
        <dbReference type="EMBL" id="CBY08015.1"/>
    </source>
</evidence>
<comment type="subcellular location">
    <subcellularLocation>
        <location evidence="1">Nucleus</location>
    </subcellularLocation>
</comment>
<organism evidence="7 8">
    <name type="scientific">Oikopleura dioica</name>
    <name type="common">Tunicate</name>
    <dbReference type="NCBI Taxonomy" id="34765"/>
    <lineage>
        <taxon>Eukaryota</taxon>
        <taxon>Metazoa</taxon>
        <taxon>Chordata</taxon>
        <taxon>Tunicata</taxon>
        <taxon>Appendicularia</taxon>
        <taxon>Copelata</taxon>
        <taxon>Oikopleuridae</taxon>
        <taxon>Oikopleura</taxon>
    </lineage>
</organism>
<dbReference type="InParanoid" id="E4X7A6"/>
<evidence type="ECO:0000259" key="5">
    <source>
        <dbReference type="Pfam" id="PF09734"/>
    </source>
</evidence>
<feature type="domain" description="Transcription factor IIIC subunit 5 HTH" evidence="5">
    <location>
        <begin position="233"/>
        <end position="381"/>
    </location>
</feature>
<keyword evidence="4" id="KW-0539">Nucleus</keyword>
<gene>
    <name evidence="7" type="ORF">GSOID_T00003383001</name>
</gene>
<dbReference type="InterPro" id="IPR019136">
    <property type="entry name" value="TF_IIIC_su-5_HTH"/>
</dbReference>
<dbReference type="GO" id="GO:0000127">
    <property type="term" value="C:transcription factor TFIIIC complex"/>
    <property type="evidence" value="ECO:0007669"/>
    <property type="project" value="InterPro"/>
</dbReference>
<name>E4X7A6_OIKDI</name>
<dbReference type="GO" id="GO:0005634">
    <property type="term" value="C:nucleus"/>
    <property type="evidence" value="ECO:0007669"/>
    <property type="project" value="UniProtKB-SubCell"/>
</dbReference>
<dbReference type="InterPro" id="IPR041499">
    <property type="entry name" value="Tfc1/Sfc1_N"/>
</dbReference>
<evidence type="ECO:0000259" key="6">
    <source>
        <dbReference type="Pfam" id="PF17682"/>
    </source>
</evidence>
<evidence type="ECO:0000256" key="2">
    <source>
        <dbReference type="ARBA" id="ARBA00023125"/>
    </source>
</evidence>
<dbReference type="PANTHER" id="PTHR13230">
    <property type="entry name" value="GENERAL TRANSCRIPTION FACTOR IIIC, POLYPEPTIDE 5"/>
    <property type="match status" value="1"/>
</dbReference>
<evidence type="ECO:0008006" key="9">
    <source>
        <dbReference type="Google" id="ProtNLM"/>
    </source>
</evidence>